<dbReference type="NCBIfam" id="TIGR03132">
    <property type="entry name" value="malonate_mdcB"/>
    <property type="match status" value="1"/>
</dbReference>
<protein>
    <recommendedName>
        <fullName evidence="5">Probable 2-(5''-triphosphoribosyl)-3'-dephosphocoenzyme-A synthase</fullName>
        <shortName evidence="5">2-(5''-triphosphoribosyl)-3'-dephospho-CoA synthase</shortName>
        <ecNumber evidence="5">2.4.2.52</ecNumber>
    </recommendedName>
</protein>
<name>A0A248VPD9_9BURK</name>
<dbReference type="KEGG" id="parb:CJU94_21945"/>
<keyword evidence="6" id="KW-0328">Glycosyltransferase</keyword>
<comment type="similarity">
    <text evidence="5">Belongs to the CitG/MdcB family.</text>
</comment>
<evidence type="ECO:0000256" key="4">
    <source>
        <dbReference type="ARBA" id="ARBA00022840"/>
    </source>
</evidence>
<dbReference type="GO" id="GO:0046917">
    <property type="term" value="F:triphosphoribosyl-dephospho-CoA synthase activity"/>
    <property type="evidence" value="ECO:0007669"/>
    <property type="project" value="UniProtKB-UniRule"/>
</dbReference>
<dbReference type="Gene3D" id="1.10.4200.10">
    <property type="entry name" value="Triphosphoribosyl-dephospho-CoA protein"/>
    <property type="match status" value="2"/>
</dbReference>
<organism evidence="6 7">
    <name type="scientific">Paraburkholderia aromaticivorans</name>
    <dbReference type="NCBI Taxonomy" id="2026199"/>
    <lineage>
        <taxon>Bacteria</taxon>
        <taxon>Pseudomonadati</taxon>
        <taxon>Pseudomonadota</taxon>
        <taxon>Betaproteobacteria</taxon>
        <taxon>Burkholderiales</taxon>
        <taxon>Burkholderiaceae</taxon>
        <taxon>Paraburkholderia</taxon>
    </lineage>
</organism>
<proteinExistence type="inferred from homology"/>
<evidence type="ECO:0000256" key="5">
    <source>
        <dbReference type="HAMAP-Rule" id="MF_01883"/>
    </source>
</evidence>
<dbReference type="OrthoDB" id="114886at2"/>
<dbReference type="RefSeq" id="WP_095420806.1">
    <property type="nucleotide sequence ID" value="NZ_CP022990.1"/>
</dbReference>
<accession>A0A248VPD9</accession>
<dbReference type="Pfam" id="PF01874">
    <property type="entry name" value="CitG"/>
    <property type="match status" value="1"/>
</dbReference>
<gene>
    <name evidence="5" type="primary">mdcB</name>
    <name evidence="6" type="ORF">CJU94_21945</name>
</gene>
<dbReference type="InterPro" id="IPR017555">
    <property type="entry name" value="TriPribosyl-deP-CoA_syn"/>
</dbReference>
<evidence type="ECO:0000313" key="7">
    <source>
        <dbReference type="Proteomes" id="UP000215158"/>
    </source>
</evidence>
<dbReference type="Proteomes" id="UP000215158">
    <property type="component" value="Chromosome 2"/>
</dbReference>
<evidence type="ECO:0000256" key="3">
    <source>
        <dbReference type="ARBA" id="ARBA00022741"/>
    </source>
</evidence>
<evidence type="ECO:0000256" key="2">
    <source>
        <dbReference type="ARBA" id="ARBA00022679"/>
    </source>
</evidence>
<dbReference type="GO" id="GO:0016757">
    <property type="term" value="F:glycosyltransferase activity"/>
    <property type="evidence" value="ECO:0007669"/>
    <property type="project" value="UniProtKB-KW"/>
</dbReference>
<dbReference type="HAMAP" id="MF_01883">
    <property type="entry name" value="MdcB"/>
    <property type="match status" value="1"/>
</dbReference>
<dbReference type="EMBL" id="CP022990">
    <property type="protein sequence ID" value="ASW00894.1"/>
    <property type="molecule type" value="Genomic_DNA"/>
</dbReference>
<reference evidence="6 7" key="1">
    <citation type="submission" date="2017-08" db="EMBL/GenBank/DDBJ databases">
        <title>Identification and genetic characteristics of simultaneous BTEX- and naphthalene-degrading Paraburkholderia sp. BN5 isolated from petroleum-contaminated soil.</title>
        <authorList>
            <person name="Lee Y."/>
            <person name="Jeon C.O."/>
        </authorList>
    </citation>
    <scope>NUCLEOTIDE SEQUENCE [LARGE SCALE GENOMIC DNA]</scope>
    <source>
        <strain evidence="6 7">BN5</strain>
    </source>
</reference>
<keyword evidence="4 5" id="KW-0067">ATP-binding</keyword>
<dbReference type="GO" id="GO:0005524">
    <property type="term" value="F:ATP binding"/>
    <property type="evidence" value="ECO:0007669"/>
    <property type="project" value="UniProtKB-KW"/>
</dbReference>
<comment type="catalytic activity">
    <reaction evidence="1 5">
        <text>3'-dephospho-CoA + ATP = 2'-(5''-triphospho-alpha-D-ribosyl)-3'-dephospho-CoA + adenine</text>
        <dbReference type="Rhea" id="RHEA:15117"/>
        <dbReference type="ChEBI" id="CHEBI:16708"/>
        <dbReference type="ChEBI" id="CHEBI:30616"/>
        <dbReference type="ChEBI" id="CHEBI:57328"/>
        <dbReference type="ChEBI" id="CHEBI:61378"/>
        <dbReference type="EC" id="2.4.2.52"/>
    </reaction>
</comment>
<keyword evidence="3 5" id="KW-0547">Nucleotide-binding</keyword>
<dbReference type="EC" id="2.4.2.52" evidence="5"/>
<sequence length="300" mass="31807">MRENLATALATVREPQAKASERLAERLGAHVTAALIDEVTLAPKPGLVDSRSRGAHHDLDWQLMCVSARTLEPSFIDMARAGIDTRPMLALRERIGALGREGEARMLTATHGVNTHRGAIWALGLLVTAAAREPAELSPDRVAARAGSIARLSDRHTPALTGHKGEQACLDYNVGGARGQAQADFPHVVEVALPELARSRLRGDSETAARLNALLAVMSCLDDTCVLARGGRGALAETQSGARQVLEHGGAATLAGRRQLKALDARLVERHVSPGGAADLLAAALFLDRLQDEARHTTNA</sequence>
<evidence type="ECO:0000313" key="6">
    <source>
        <dbReference type="EMBL" id="ASW00894.1"/>
    </source>
</evidence>
<dbReference type="PANTHER" id="PTHR30201:SF2">
    <property type="entry name" value="2-(5''-TRIPHOSPHORIBOSYL)-3'-DEPHOSPHOCOENZYME-A SYNTHASE"/>
    <property type="match status" value="1"/>
</dbReference>
<keyword evidence="2 5" id="KW-0808">Transferase</keyword>
<evidence type="ECO:0000256" key="1">
    <source>
        <dbReference type="ARBA" id="ARBA00001210"/>
    </source>
</evidence>
<dbReference type="PANTHER" id="PTHR30201">
    <property type="entry name" value="TRIPHOSPHORIBOSYL-DEPHOSPHO-COA SYNTHASE"/>
    <property type="match status" value="1"/>
</dbReference>
<dbReference type="AlphaFoldDB" id="A0A248VPD9"/>
<dbReference type="GO" id="GO:0051191">
    <property type="term" value="P:prosthetic group biosynthetic process"/>
    <property type="evidence" value="ECO:0007669"/>
    <property type="project" value="TreeGrafter"/>
</dbReference>
<dbReference type="NCBIfam" id="NF002315">
    <property type="entry name" value="PRK01237.1"/>
    <property type="match status" value="1"/>
</dbReference>
<keyword evidence="7" id="KW-1185">Reference proteome</keyword>
<comment type="function">
    <text evidence="5">Involved in the formation of 2-(5''-phosphoribosyl)-3'-dephosphocoenzyme-A, the prosthetic group of the acyl-carrier protein of the malonate decarboxylase.</text>
</comment>
<dbReference type="InterPro" id="IPR002736">
    <property type="entry name" value="CitG"/>
</dbReference>